<feature type="domain" description="PLD phosphodiesterase" evidence="6">
    <location>
        <begin position="300"/>
        <end position="322"/>
    </location>
</feature>
<dbReference type="PROSITE" id="PS50035">
    <property type="entry name" value="PLD"/>
    <property type="match status" value="2"/>
</dbReference>
<evidence type="ECO:0000259" key="6">
    <source>
        <dbReference type="PROSITE" id="PS50035"/>
    </source>
</evidence>
<dbReference type="CDD" id="cd09110">
    <property type="entry name" value="PLDc_CLS_1"/>
    <property type="match status" value="1"/>
</dbReference>
<organism evidence="7 8">
    <name type="scientific">Alteraurantiacibacter palmitatis</name>
    <dbReference type="NCBI Taxonomy" id="2054628"/>
    <lineage>
        <taxon>Bacteria</taxon>
        <taxon>Pseudomonadati</taxon>
        <taxon>Pseudomonadota</taxon>
        <taxon>Alphaproteobacteria</taxon>
        <taxon>Sphingomonadales</taxon>
        <taxon>Erythrobacteraceae</taxon>
        <taxon>Alteraurantiacibacter</taxon>
    </lineage>
</organism>
<evidence type="ECO:0000256" key="3">
    <source>
        <dbReference type="ARBA" id="ARBA00018392"/>
    </source>
</evidence>
<dbReference type="SMART" id="SM00155">
    <property type="entry name" value="PLDc"/>
    <property type="match status" value="2"/>
</dbReference>
<keyword evidence="8" id="KW-1185">Reference proteome</keyword>
<name>A0ABV7EC62_9SPHN</name>
<dbReference type="InterPro" id="IPR001736">
    <property type="entry name" value="PLipase_D/transphosphatidylase"/>
</dbReference>
<dbReference type="Proteomes" id="UP001595456">
    <property type="component" value="Unassembled WGS sequence"/>
</dbReference>
<evidence type="ECO:0000313" key="8">
    <source>
        <dbReference type="Proteomes" id="UP001595456"/>
    </source>
</evidence>
<evidence type="ECO:0000256" key="1">
    <source>
        <dbReference type="ARBA" id="ARBA00003145"/>
    </source>
</evidence>
<evidence type="ECO:0000313" key="7">
    <source>
        <dbReference type="EMBL" id="MFC3099166.1"/>
    </source>
</evidence>
<reference evidence="8" key="1">
    <citation type="journal article" date="2019" name="Int. J. Syst. Evol. Microbiol.">
        <title>The Global Catalogue of Microorganisms (GCM) 10K type strain sequencing project: providing services to taxonomists for standard genome sequencing and annotation.</title>
        <authorList>
            <consortium name="The Broad Institute Genomics Platform"/>
            <consortium name="The Broad Institute Genome Sequencing Center for Infectious Disease"/>
            <person name="Wu L."/>
            <person name="Ma J."/>
        </authorList>
    </citation>
    <scope>NUCLEOTIDE SEQUENCE [LARGE SCALE GENOMIC DNA]</scope>
    <source>
        <strain evidence="8">KCTC 52607</strain>
    </source>
</reference>
<comment type="function">
    <text evidence="1">Could be a virulence factor.</text>
</comment>
<evidence type="ECO:0000256" key="4">
    <source>
        <dbReference type="ARBA" id="ARBA00022525"/>
    </source>
</evidence>
<dbReference type="Pfam" id="PF13091">
    <property type="entry name" value="PLDc_2"/>
    <property type="match status" value="2"/>
</dbReference>
<dbReference type="RefSeq" id="WP_336924363.1">
    <property type="nucleotide sequence ID" value="NZ_JBANRO010000001.1"/>
</dbReference>
<dbReference type="InterPro" id="IPR025202">
    <property type="entry name" value="PLD-like_dom"/>
</dbReference>
<dbReference type="SUPFAM" id="SSF56024">
    <property type="entry name" value="Phospholipase D/nuclease"/>
    <property type="match status" value="2"/>
</dbReference>
<feature type="domain" description="PLD phosphodiesterase" evidence="6">
    <location>
        <begin position="121"/>
        <end position="148"/>
    </location>
</feature>
<dbReference type="Gene3D" id="3.30.870.10">
    <property type="entry name" value="Endonuclease Chain A"/>
    <property type="match status" value="2"/>
</dbReference>
<comment type="subcellular location">
    <subcellularLocation>
        <location evidence="2">Secreted</location>
    </subcellularLocation>
</comment>
<evidence type="ECO:0000256" key="5">
    <source>
        <dbReference type="ARBA" id="ARBA00029594"/>
    </source>
</evidence>
<sequence length="403" mass="44789">MDNVMEEIQPASGPFRDPSPFTVEAAGHSIGFYAGGPDRLARLLRLVDEAQDSLRIVFYIYEPDESGTRLRDALVAAARRGVAVTLILDGFGASADAAFFAPLTEAGGRYVCFQARWSRRYLIRNHQKIVLVDGRIAMLGGFNIADSYFALPEGDAWSDLAFTVEGPVVARIADWFSELESWSEAEKGQFRAIRRSVREWDAGRGPVRLLVGGPTRGLSSWARVVSEDLIYGKQLTMIMAYFSPPRRLLRRIRRIAQTGDVALLFPARSDNAATVGASRLLYRKLIRAGARITEFTPCKLHSKLIVLDDAVYLGSANLDMRSLYLNLEIVLRIDDAALAKRMRAFAAHYIKAGQEITAQVHRAQGGWFTRLRWLASWLLVAVIDYSVTRKLNLGLAPKGGDQP</sequence>
<comment type="caution">
    <text evidence="7">The sequence shown here is derived from an EMBL/GenBank/DDBJ whole genome shotgun (WGS) entry which is preliminary data.</text>
</comment>
<accession>A0ABV7EC62</accession>
<evidence type="ECO:0000256" key="2">
    <source>
        <dbReference type="ARBA" id="ARBA00004613"/>
    </source>
</evidence>
<proteinExistence type="predicted"/>
<keyword evidence="4" id="KW-0964">Secreted</keyword>
<dbReference type="PANTHER" id="PTHR21248:SF22">
    <property type="entry name" value="PHOSPHOLIPASE D"/>
    <property type="match status" value="1"/>
</dbReference>
<dbReference type="PANTHER" id="PTHR21248">
    <property type="entry name" value="CARDIOLIPIN SYNTHASE"/>
    <property type="match status" value="1"/>
</dbReference>
<gene>
    <name evidence="7" type="ORF">ACFODU_15320</name>
</gene>
<protein>
    <recommendedName>
        <fullName evidence="3">Phospholipase D</fullName>
    </recommendedName>
    <alternativeName>
        <fullName evidence="5">Choline phosphatase</fullName>
    </alternativeName>
</protein>
<dbReference type="EMBL" id="JBHRST010000022">
    <property type="protein sequence ID" value="MFC3099166.1"/>
    <property type="molecule type" value="Genomic_DNA"/>
</dbReference>